<dbReference type="EMBL" id="ADBV01000751">
    <property type="protein sequence ID" value="EJW86395.1"/>
    <property type="molecule type" value="Genomic_DNA"/>
</dbReference>
<protein>
    <submittedName>
        <fullName evidence="1">Uncharacterized protein</fullName>
    </submittedName>
</protein>
<dbReference type="AlphaFoldDB" id="J9BGG2"/>
<reference evidence="2" key="1">
    <citation type="submission" date="2012-08" db="EMBL/GenBank/DDBJ databases">
        <title>The Genome Sequence of Wuchereria bancrofti.</title>
        <authorList>
            <person name="Nutman T.B."/>
            <person name="Fink D.L."/>
            <person name="Russ C."/>
            <person name="Young S."/>
            <person name="Zeng Q."/>
            <person name="Koehrsen M."/>
            <person name="Alvarado L."/>
            <person name="Berlin A."/>
            <person name="Chapman S.B."/>
            <person name="Chen Z."/>
            <person name="Freedman E."/>
            <person name="Gellesch M."/>
            <person name="Goldberg J."/>
            <person name="Griggs A."/>
            <person name="Gujja S."/>
            <person name="Heilman E.R."/>
            <person name="Heiman D."/>
            <person name="Hepburn T."/>
            <person name="Howarth C."/>
            <person name="Jen D."/>
            <person name="Larson L."/>
            <person name="Lewis B."/>
            <person name="Mehta T."/>
            <person name="Park D."/>
            <person name="Pearson M."/>
            <person name="Roberts A."/>
            <person name="Saif S."/>
            <person name="Shea T."/>
            <person name="Shenoy N."/>
            <person name="Sisk P."/>
            <person name="Stolte C."/>
            <person name="Sykes S."/>
            <person name="Walk T."/>
            <person name="White J."/>
            <person name="Yandava C."/>
            <person name="Haas B."/>
            <person name="Henn M.R."/>
            <person name="Nusbaum C."/>
            <person name="Birren B."/>
        </authorList>
    </citation>
    <scope>NUCLEOTIDE SEQUENCE [LARGE SCALE GENOMIC DNA]</scope>
    <source>
        <strain evidence="2">NA</strain>
    </source>
</reference>
<dbReference type="Proteomes" id="UP000004810">
    <property type="component" value="Unassembled WGS sequence"/>
</dbReference>
<proteinExistence type="predicted"/>
<accession>J9BGG2</accession>
<name>J9BGG2_WUCBA</name>
<sequence>MPESITKESEIPKSRIRELLTETDELESNTFARGIQATIQNQIANRQRDHTSRILCWVARSSQSKMVGYHSELDNYDEEKGRRGEICQYGR</sequence>
<organism evidence="1 2">
    <name type="scientific">Wuchereria bancrofti</name>
    <dbReference type="NCBI Taxonomy" id="6293"/>
    <lineage>
        <taxon>Eukaryota</taxon>
        <taxon>Metazoa</taxon>
        <taxon>Ecdysozoa</taxon>
        <taxon>Nematoda</taxon>
        <taxon>Chromadorea</taxon>
        <taxon>Rhabditida</taxon>
        <taxon>Spirurina</taxon>
        <taxon>Spiruromorpha</taxon>
        <taxon>Filarioidea</taxon>
        <taxon>Onchocercidae</taxon>
        <taxon>Wuchereria</taxon>
    </lineage>
</organism>
<comment type="caution">
    <text evidence="1">The sequence shown here is derived from an EMBL/GenBank/DDBJ whole genome shotgun (WGS) entry which is preliminary data.</text>
</comment>
<evidence type="ECO:0000313" key="2">
    <source>
        <dbReference type="Proteomes" id="UP000004810"/>
    </source>
</evidence>
<evidence type="ECO:0000313" key="1">
    <source>
        <dbReference type="EMBL" id="EJW86395.1"/>
    </source>
</evidence>
<gene>
    <name evidence="1" type="ORF">WUBG_02694</name>
</gene>